<dbReference type="InterPro" id="IPR053164">
    <property type="entry name" value="IS1016-like_transposase"/>
</dbReference>
<organism evidence="1">
    <name type="scientific">Octopus bimaculoides</name>
    <name type="common">California two-spotted octopus</name>
    <dbReference type="NCBI Taxonomy" id="37653"/>
    <lineage>
        <taxon>Eukaryota</taxon>
        <taxon>Metazoa</taxon>
        <taxon>Spiralia</taxon>
        <taxon>Lophotrochozoa</taxon>
        <taxon>Mollusca</taxon>
        <taxon>Cephalopoda</taxon>
        <taxon>Coleoidea</taxon>
        <taxon>Octopodiformes</taxon>
        <taxon>Octopoda</taxon>
        <taxon>Incirrata</taxon>
        <taxon>Octopodidae</taxon>
        <taxon>Octopus</taxon>
    </lineage>
</organism>
<dbReference type="PANTHER" id="PTHR47163:SF2">
    <property type="entry name" value="SI:DKEY-17M8.2"/>
    <property type="match status" value="1"/>
</dbReference>
<name>A0A0L8HG56_OCTBM</name>
<dbReference type="AlphaFoldDB" id="A0A0L8HG56"/>
<protein>
    <submittedName>
        <fullName evidence="1">Uncharacterized protein</fullName>
    </submittedName>
</protein>
<accession>A0A0L8HG56</accession>
<reference evidence="1" key="1">
    <citation type="submission" date="2015-07" db="EMBL/GenBank/DDBJ databases">
        <title>MeaNS - Measles Nucleotide Surveillance Program.</title>
        <authorList>
            <person name="Tran T."/>
            <person name="Druce J."/>
        </authorList>
    </citation>
    <scope>NUCLEOTIDE SEQUENCE</scope>
    <source>
        <strain evidence="1">UCB-OBI-ISO-001</strain>
        <tissue evidence="1">Gonad</tissue>
    </source>
</reference>
<gene>
    <name evidence="1" type="ORF">OCBIM_22015191mg</name>
</gene>
<dbReference type="EMBL" id="KQ418204">
    <property type="protein sequence ID" value="KOF88233.1"/>
    <property type="molecule type" value="Genomic_DNA"/>
</dbReference>
<dbReference type="STRING" id="37653.A0A0L8HG56"/>
<proteinExistence type="predicted"/>
<sequence length="113" mass="12689">MENLELCSITTVNWRLFCSKVTEKWLHSQDPIDGNSIEVELDEILLVHQKYRRGSNSEPSLIDGIDQTSKRCFVVSLVNNKATLVPLIQAYIKPGSGIYSDSWAAYNELSSLG</sequence>
<evidence type="ECO:0000313" key="1">
    <source>
        <dbReference type="EMBL" id="KOF88233.1"/>
    </source>
</evidence>
<dbReference type="PANTHER" id="PTHR47163">
    <property type="entry name" value="DDE_TNP_IS1595 DOMAIN-CONTAINING PROTEIN"/>
    <property type="match status" value="1"/>
</dbReference>